<keyword evidence="6" id="KW-1185">Reference proteome</keyword>
<dbReference type="InterPro" id="IPR052837">
    <property type="entry name" value="Mitoribosomal_bS21"/>
</dbReference>
<dbReference type="PANTHER" id="PTHR41237">
    <property type="entry name" value="37S RIBOSOMAL PROTEIN MRP21, MITOCHONDRIAL"/>
    <property type="match status" value="1"/>
</dbReference>
<dbReference type="InterPro" id="IPR001911">
    <property type="entry name" value="Ribosomal_bS21"/>
</dbReference>
<keyword evidence="2" id="KW-0689">Ribosomal protein</keyword>
<feature type="compositionally biased region" description="Low complexity" evidence="4">
    <location>
        <begin position="60"/>
        <end position="77"/>
    </location>
</feature>
<evidence type="ECO:0000256" key="1">
    <source>
        <dbReference type="ARBA" id="ARBA00006640"/>
    </source>
</evidence>
<comment type="similarity">
    <text evidence="1">Belongs to the bacterial ribosomal protein bS21 family.</text>
</comment>
<dbReference type="Proteomes" id="UP000242519">
    <property type="component" value="Unassembled WGS sequence"/>
</dbReference>
<evidence type="ECO:0000256" key="4">
    <source>
        <dbReference type="SAM" id="MobiDB-lite"/>
    </source>
</evidence>
<feature type="region of interest" description="Disordered" evidence="4">
    <location>
        <begin position="59"/>
        <end position="84"/>
    </location>
</feature>
<dbReference type="InParanoid" id="A0A218YXT2"/>
<name>A0A218YXT2_9HELO</name>
<evidence type="ECO:0000256" key="2">
    <source>
        <dbReference type="ARBA" id="ARBA00022980"/>
    </source>
</evidence>
<organism evidence="5 6">
    <name type="scientific">Diplocarpon coronariae</name>
    <dbReference type="NCBI Taxonomy" id="2795749"/>
    <lineage>
        <taxon>Eukaryota</taxon>
        <taxon>Fungi</taxon>
        <taxon>Dikarya</taxon>
        <taxon>Ascomycota</taxon>
        <taxon>Pezizomycotina</taxon>
        <taxon>Leotiomycetes</taxon>
        <taxon>Helotiales</taxon>
        <taxon>Drepanopezizaceae</taxon>
        <taxon>Diplocarpon</taxon>
    </lineage>
</organism>
<keyword evidence="3" id="KW-0687">Ribonucleoprotein</keyword>
<reference evidence="5 6" key="1">
    <citation type="submission" date="2017-04" db="EMBL/GenBank/DDBJ databases">
        <title>Draft genome sequence of Marssonina coronaria NL1: causal agent of apple blotch.</title>
        <authorList>
            <person name="Cheng Q."/>
        </authorList>
    </citation>
    <scope>NUCLEOTIDE SEQUENCE [LARGE SCALE GENOMIC DNA]</scope>
    <source>
        <strain evidence="5 6">NL1</strain>
    </source>
</reference>
<sequence>MELRRAGDALLRSQASPLGALLSPAVSLRWTNNTQLGYTNSSSQVKRGFSSAIPKQAIKRTATTSAPPPASEARTPESPQPSLDNRAQSLWTVTNASQLQHAKYGFGRPPPGDTLAPEKERSLNGGSSARDLLNVLNRERSRSHSIDLSRMSYPLPSGLLDRAVALDVMPKQSRVPMKLDPSTGRSIFVGSTGIDVATAFRLMEMSCARNKVKYDAMKQRFHERGGLKRKRLRRERWRTRFSEGFKATVARVKRLKHQGW</sequence>
<dbReference type="Pfam" id="PF01165">
    <property type="entry name" value="Ribosomal_S21"/>
    <property type="match status" value="1"/>
</dbReference>
<evidence type="ECO:0000256" key="3">
    <source>
        <dbReference type="ARBA" id="ARBA00023274"/>
    </source>
</evidence>
<evidence type="ECO:0000313" key="6">
    <source>
        <dbReference type="Proteomes" id="UP000242519"/>
    </source>
</evidence>
<accession>A0A218YXT2</accession>
<dbReference type="AlphaFoldDB" id="A0A218YXT2"/>
<comment type="caution">
    <text evidence="5">The sequence shown here is derived from an EMBL/GenBank/DDBJ whole genome shotgun (WGS) entry which is preliminary data.</text>
</comment>
<dbReference type="STRING" id="503106.A0A218YXT2"/>
<evidence type="ECO:0008006" key="7">
    <source>
        <dbReference type="Google" id="ProtNLM"/>
    </source>
</evidence>
<protein>
    <recommendedName>
        <fullName evidence="7">Ribosomal protein S21</fullName>
    </recommendedName>
</protein>
<gene>
    <name evidence="5" type="ORF">B2J93_5403</name>
</gene>
<proteinExistence type="inferred from homology"/>
<dbReference type="GO" id="GO:0070124">
    <property type="term" value="P:mitochondrial translational initiation"/>
    <property type="evidence" value="ECO:0007669"/>
    <property type="project" value="TreeGrafter"/>
</dbReference>
<dbReference type="GO" id="GO:0005763">
    <property type="term" value="C:mitochondrial small ribosomal subunit"/>
    <property type="evidence" value="ECO:0007669"/>
    <property type="project" value="TreeGrafter"/>
</dbReference>
<dbReference type="PANTHER" id="PTHR41237:SF1">
    <property type="entry name" value="SMALL RIBOSOMAL SUBUNIT PROTEIN BS21M"/>
    <property type="match status" value="1"/>
</dbReference>
<dbReference type="GO" id="GO:0003735">
    <property type="term" value="F:structural constituent of ribosome"/>
    <property type="evidence" value="ECO:0007669"/>
    <property type="project" value="InterPro"/>
</dbReference>
<dbReference type="EMBL" id="MZNU01000315">
    <property type="protein sequence ID" value="OWP00627.1"/>
    <property type="molecule type" value="Genomic_DNA"/>
</dbReference>
<evidence type="ECO:0000313" key="5">
    <source>
        <dbReference type="EMBL" id="OWP00627.1"/>
    </source>
</evidence>
<feature type="region of interest" description="Disordered" evidence="4">
    <location>
        <begin position="102"/>
        <end position="127"/>
    </location>
</feature>
<dbReference type="OrthoDB" id="2501249at2759"/>